<evidence type="ECO:0000313" key="7">
    <source>
        <dbReference type="Proteomes" id="UP000694867"/>
    </source>
</evidence>
<dbReference type="PANTHER" id="PTHR12298">
    <property type="entry name" value="PCDC2 PROGRAMMED CELL DEATH PROTEIN 2 -RELATED"/>
    <property type="match status" value="1"/>
</dbReference>
<organism evidence="7 8">
    <name type="scientific">Galendromus occidentalis</name>
    <name type="common">western predatory mite</name>
    <dbReference type="NCBI Taxonomy" id="34638"/>
    <lineage>
        <taxon>Eukaryota</taxon>
        <taxon>Metazoa</taxon>
        <taxon>Ecdysozoa</taxon>
        <taxon>Arthropoda</taxon>
        <taxon>Chelicerata</taxon>
        <taxon>Arachnida</taxon>
        <taxon>Acari</taxon>
        <taxon>Parasitiformes</taxon>
        <taxon>Mesostigmata</taxon>
        <taxon>Gamasina</taxon>
        <taxon>Phytoseioidea</taxon>
        <taxon>Phytoseiidae</taxon>
        <taxon>Typhlodrominae</taxon>
        <taxon>Galendromus</taxon>
    </lineage>
</organism>
<dbReference type="GO" id="GO:0008270">
    <property type="term" value="F:zinc ion binding"/>
    <property type="evidence" value="ECO:0007669"/>
    <property type="project" value="UniProtKB-KW"/>
</dbReference>
<feature type="region of interest" description="Disordered" evidence="5">
    <location>
        <begin position="170"/>
        <end position="210"/>
    </location>
</feature>
<sequence length="432" mass="48120">MEEKSKRVELGFAEKTESWRLRSKFFPSKLGGKPAWLALKSLPSLKCSCGDTMSFIMQVYAPVDNHPTCFHRTLFAFGCPPCVDKKKADSIVVFRSQLGLKNEFYPDTPASEVEKGSETPSAEDFNQLCCVCACPASSKCSLCKNRSYCSKQHQVIDWKKAHRSVCAGKKDRNLTGENGSGDGSLESELGTSAGGEAAREISTAQPGVTSDAAFASGDLSKLSLDWGTTRPRIQKEGVEVLQQKSKGAIDHEKNGKKKEKPSKDFVHNGVFPEYEIETETEESDERSETKEDTQQDLVNYLKGMDKESIATMREMASCSDKDLKEIEDMSRSLDDKAFKRFKKIISPYPEQILRYCKGGEPLWVSAEAVPESIPACGKCGSPREYEFQIMPQVLNLLKSDLLDWGTVAVYTCSKNCDTDGYVKEFLHRQDFV</sequence>
<dbReference type="GO" id="GO:0005634">
    <property type="term" value="C:nucleus"/>
    <property type="evidence" value="ECO:0007669"/>
    <property type="project" value="TreeGrafter"/>
</dbReference>
<proteinExistence type="predicted"/>
<accession>A0AAJ6VVG0</accession>
<dbReference type="KEGG" id="goe:100901898"/>
<dbReference type="SUPFAM" id="SSF144232">
    <property type="entry name" value="HIT/MYND zinc finger-like"/>
    <property type="match status" value="1"/>
</dbReference>
<feature type="domain" description="MYND-type" evidence="6">
    <location>
        <begin position="129"/>
        <end position="166"/>
    </location>
</feature>
<dbReference type="RefSeq" id="XP_003738822.1">
    <property type="nucleotide sequence ID" value="XM_003738774.1"/>
</dbReference>
<keyword evidence="1" id="KW-0479">Metal-binding</keyword>
<evidence type="ECO:0000313" key="8">
    <source>
        <dbReference type="RefSeq" id="XP_003738822.1"/>
    </source>
</evidence>
<dbReference type="Proteomes" id="UP000694867">
    <property type="component" value="Unplaced"/>
</dbReference>
<evidence type="ECO:0000256" key="3">
    <source>
        <dbReference type="ARBA" id="ARBA00022833"/>
    </source>
</evidence>
<evidence type="ECO:0000256" key="5">
    <source>
        <dbReference type="SAM" id="MobiDB-lite"/>
    </source>
</evidence>
<evidence type="ECO:0000259" key="6">
    <source>
        <dbReference type="PROSITE" id="PS50865"/>
    </source>
</evidence>
<feature type="region of interest" description="Disordered" evidence="5">
    <location>
        <begin position="235"/>
        <end position="293"/>
    </location>
</feature>
<protein>
    <submittedName>
        <fullName evidence="8">Programmed cell death protein 2</fullName>
    </submittedName>
</protein>
<dbReference type="GO" id="GO:0005737">
    <property type="term" value="C:cytoplasm"/>
    <property type="evidence" value="ECO:0007669"/>
    <property type="project" value="InterPro"/>
</dbReference>
<reference evidence="8" key="1">
    <citation type="submission" date="2025-08" db="UniProtKB">
        <authorList>
            <consortium name="RefSeq"/>
        </authorList>
    </citation>
    <scope>IDENTIFICATION</scope>
</reference>
<dbReference type="AlphaFoldDB" id="A0AAJ6VVG0"/>
<dbReference type="Pfam" id="PF04194">
    <property type="entry name" value="PDCD2_C"/>
    <property type="match status" value="1"/>
</dbReference>
<dbReference type="InterPro" id="IPR002893">
    <property type="entry name" value="Znf_MYND"/>
</dbReference>
<dbReference type="PROSITE" id="PS01360">
    <property type="entry name" value="ZF_MYND_1"/>
    <property type="match status" value="1"/>
</dbReference>
<feature type="compositionally biased region" description="Acidic residues" evidence="5">
    <location>
        <begin position="274"/>
        <end position="285"/>
    </location>
</feature>
<evidence type="ECO:0000256" key="1">
    <source>
        <dbReference type="ARBA" id="ARBA00022723"/>
    </source>
</evidence>
<dbReference type="GeneID" id="100901898"/>
<dbReference type="InterPro" id="IPR007320">
    <property type="entry name" value="PDCD2_C"/>
</dbReference>
<dbReference type="Gene3D" id="6.10.140.2220">
    <property type="match status" value="1"/>
</dbReference>
<keyword evidence="3" id="KW-0862">Zinc</keyword>
<evidence type="ECO:0000256" key="2">
    <source>
        <dbReference type="ARBA" id="ARBA00022771"/>
    </source>
</evidence>
<dbReference type="PANTHER" id="PTHR12298:SF4">
    <property type="entry name" value="PROGRAMMED CELL DEATH PROTEIN 2"/>
    <property type="match status" value="1"/>
</dbReference>
<keyword evidence="7" id="KW-1185">Reference proteome</keyword>
<dbReference type="PROSITE" id="PS50865">
    <property type="entry name" value="ZF_MYND_2"/>
    <property type="match status" value="1"/>
</dbReference>
<name>A0AAJ6VVG0_9ACAR</name>
<gene>
    <name evidence="8" type="primary">LOC100901898</name>
</gene>
<evidence type="ECO:0000256" key="4">
    <source>
        <dbReference type="PROSITE-ProRule" id="PRU00134"/>
    </source>
</evidence>
<keyword evidence="2 4" id="KW-0863">Zinc-finger</keyword>
<dbReference type="Pfam" id="PF01753">
    <property type="entry name" value="zf-MYND"/>
    <property type="match status" value="1"/>
</dbReference>